<dbReference type="InterPro" id="IPR002938">
    <property type="entry name" value="FAD-bd"/>
</dbReference>
<reference evidence="5" key="1">
    <citation type="submission" date="2017-09" db="EMBL/GenBank/DDBJ databases">
        <authorList>
            <person name="Varghese N."/>
            <person name="Submissions S."/>
        </authorList>
    </citation>
    <scope>NUCLEOTIDE SEQUENCE [LARGE SCALE GENOMIC DNA]</scope>
    <source>
        <strain evidence="5">DSM 44270</strain>
    </source>
</reference>
<feature type="domain" description="FAD-binding" evidence="3">
    <location>
        <begin position="288"/>
        <end position="367"/>
    </location>
</feature>
<proteinExistence type="predicted"/>
<dbReference type="SUPFAM" id="SSF51905">
    <property type="entry name" value="FAD/NAD(P)-binding domain"/>
    <property type="match status" value="1"/>
</dbReference>
<accession>A0A286GT56</accession>
<dbReference type="GO" id="GO:0071949">
    <property type="term" value="F:FAD binding"/>
    <property type="evidence" value="ECO:0007669"/>
    <property type="project" value="InterPro"/>
</dbReference>
<protein>
    <submittedName>
        <fullName evidence="4">2-polyprenyl-6-methoxyphenol hydroxylase</fullName>
    </submittedName>
</protein>
<evidence type="ECO:0000259" key="3">
    <source>
        <dbReference type="Pfam" id="PF01494"/>
    </source>
</evidence>
<keyword evidence="1" id="KW-0560">Oxidoreductase</keyword>
<dbReference type="PANTHER" id="PTHR13789:SF309">
    <property type="entry name" value="PUTATIVE (AFU_ORTHOLOGUE AFUA_6G14510)-RELATED"/>
    <property type="match status" value="1"/>
</dbReference>
<dbReference type="Proteomes" id="UP000219482">
    <property type="component" value="Unassembled WGS sequence"/>
</dbReference>
<sequence>MPSSEPAPVETGTAAGAGRRAVVVGASLAGLMSSLALADSGWHVTVLERAGARRCSGAALAVDPADLVRLLGPTASATVLSRLGTDVSDVSAGLPATWQALHTGLQAAADAHHRIVLHHHSPVVDVGQDEERAWAIDASGPTHTADFLVGADGYRSVVRSAVSPDKPDARFAGYVLWLGVAAERDLGLVRWPSGLDIRDSGDHLLLGYPLPGVDGSRTPGNRRLGWAWYDATRNQMFRRAGAVVGSGVRYSLRPADIPERTYAELAAEAGRRWPAPWAQAIGNSVARHDVTATPISEYLPDRLVRGRLALVGDAAHVPTPMTGSGFAASLADAEALAHALAECDSARAPDGLRAYEKRRLAPARSLVLSGQQFSRSFAGR</sequence>
<gene>
    <name evidence="4" type="ORF">SAMN06272739_2015</name>
</gene>
<evidence type="ECO:0000256" key="2">
    <source>
        <dbReference type="ARBA" id="ARBA00023033"/>
    </source>
</evidence>
<dbReference type="GO" id="GO:0004497">
    <property type="term" value="F:monooxygenase activity"/>
    <property type="evidence" value="ECO:0007669"/>
    <property type="project" value="UniProtKB-KW"/>
</dbReference>
<organism evidence="4 5">
    <name type="scientific">Blastococcus haudaquaticus</name>
    <dbReference type="NCBI Taxonomy" id="1938745"/>
    <lineage>
        <taxon>Bacteria</taxon>
        <taxon>Bacillati</taxon>
        <taxon>Actinomycetota</taxon>
        <taxon>Actinomycetes</taxon>
        <taxon>Geodermatophilales</taxon>
        <taxon>Geodermatophilaceae</taxon>
        <taxon>Blastococcus</taxon>
    </lineage>
</organism>
<dbReference type="InterPro" id="IPR036188">
    <property type="entry name" value="FAD/NAD-bd_sf"/>
</dbReference>
<dbReference type="SUPFAM" id="SSF54373">
    <property type="entry name" value="FAD-linked reductases, C-terminal domain"/>
    <property type="match status" value="1"/>
</dbReference>
<evidence type="ECO:0000313" key="4">
    <source>
        <dbReference type="EMBL" id="SOD98741.1"/>
    </source>
</evidence>
<dbReference type="RefSeq" id="WP_200814649.1">
    <property type="nucleotide sequence ID" value="NZ_OCNK01000002.1"/>
</dbReference>
<evidence type="ECO:0000313" key="5">
    <source>
        <dbReference type="Proteomes" id="UP000219482"/>
    </source>
</evidence>
<dbReference type="PRINTS" id="PR00420">
    <property type="entry name" value="RNGMNOXGNASE"/>
</dbReference>
<dbReference type="Gene3D" id="3.50.50.60">
    <property type="entry name" value="FAD/NAD(P)-binding domain"/>
    <property type="match status" value="2"/>
</dbReference>
<dbReference type="Pfam" id="PF01494">
    <property type="entry name" value="FAD_binding_3"/>
    <property type="match status" value="1"/>
</dbReference>
<name>A0A286GT56_9ACTN</name>
<evidence type="ECO:0000256" key="1">
    <source>
        <dbReference type="ARBA" id="ARBA00023002"/>
    </source>
</evidence>
<dbReference type="PANTHER" id="PTHR13789">
    <property type="entry name" value="MONOOXYGENASE"/>
    <property type="match status" value="1"/>
</dbReference>
<keyword evidence="5" id="KW-1185">Reference proteome</keyword>
<keyword evidence="2" id="KW-0503">Monooxygenase</keyword>
<dbReference type="InterPro" id="IPR050493">
    <property type="entry name" value="FAD-dep_Monooxygenase_BioMet"/>
</dbReference>
<dbReference type="AlphaFoldDB" id="A0A286GT56"/>
<dbReference type="EMBL" id="OCNK01000002">
    <property type="protein sequence ID" value="SOD98741.1"/>
    <property type="molecule type" value="Genomic_DNA"/>
</dbReference>